<dbReference type="VEuPathDB" id="ToxoDB:TGP89_267300"/>
<comment type="caution">
    <text evidence="7">The sequence shown here is derived from an EMBL/GenBank/DDBJ whole genome shotgun (WGS) entry which is preliminary data.</text>
</comment>
<evidence type="ECO:0000313" key="7">
    <source>
        <dbReference type="EMBL" id="KFG29793.1"/>
    </source>
</evidence>
<dbReference type="Proteomes" id="UP000028828">
    <property type="component" value="Unassembled WGS sequence"/>
</dbReference>
<accession>A0A086JCC5</accession>
<keyword evidence="2 6" id="KW-0812">Transmembrane</keyword>
<feature type="transmembrane region" description="Helical" evidence="6">
    <location>
        <begin position="174"/>
        <end position="196"/>
    </location>
</feature>
<dbReference type="OrthoDB" id="423534at2759"/>
<dbReference type="InterPro" id="IPR013714">
    <property type="entry name" value="Golgi_TVP15"/>
</dbReference>
<dbReference type="Pfam" id="PF08507">
    <property type="entry name" value="COPI_assoc"/>
    <property type="match status" value="1"/>
</dbReference>
<dbReference type="GO" id="GO:0016020">
    <property type="term" value="C:membrane"/>
    <property type="evidence" value="ECO:0007669"/>
    <property type="project" value="UniProtKB-SubCell"/>
</dbReference>
<evidence type="ECO:0000256" key="1">
    <source>
        <dbReference type="ARBA" id="ARBA00004141"/>
    </source>
</evidence>
<dbReference type="EMBL" id="AEYI02002126">
    <property type="protein sequence ID" value="KFG29793.1"/>
    <property type="molecule type" value="Genomic_DNA"/>
</dbReference>
<proteinExistence type="predicted"/>
<keyword evidence="3 6" id="KW-1133">Transmembrane helix</keyword>
<evidence type="ECO:0000256" key="3">
    <source>
        <dbReference type="ARBA" id="ARBA00022989"/>
    </source>
</evidence>
<evidence type="ECO:0000256" key="5">
    <source>
        <dbReference type="SAM" id="MobiDB-lite"/>
    </source>
</evidence>
<dbReference type="PANTHER" id="PTHR28128:SF1">
    <property type="entry name" value="GOLGI APPARATUS MEMBRANE PROTEIN TVP15"/>
    <property type="match status" value="1"/>
</dbReference>
<evidence type="ECO:0000313" key="8">
    <source>
        <dbReference type="Proteomes" id="UP000028828"/>
    </source>
</evidence>
<comment type="subcellular location">
    <subcellularLocation>
        <location evidence="1">Membrane</location>
        <topology evidence="1">Multi-pass membrane protein</topology>
    </subcellularLocation>
</comment>
<evidence type="ECO:0000256" key="4">
    <source>
        <dbReference type="ARBA" id="ARBA00023136"/>
    </source>
</evidence>
<sequence>MDPYLASSYAPPRGTETYSTSRRGGDFPADAFLGSQVLRFVQAAAHGAPVGAETPFGAQEAGAQFTCAALEGTMRIGSQVGSALLQEGGKLLERTNLVKEGPKPLRALCFVGGLVLIAVTVLQIMNIFSVVGNPASYILQLFLMMFGVAICVIEAKDFEQLERLQPLFTTWFKFLTVPLGKGLFYILVGAICVSLWSSNFLLLFVGGYMVLMGIMCVMVHFGMRHQLQRNGIDVSDDEEDTQRVRLGEQLGVNRIQQAMYDPAPY</sequence>
<feature type="transmembrane region" description="Helical" evidence="6">
    <location>
        <begin position="202"/>
        <end position="221"/>
    </location>
</feature>
<keyword evidence="4 6" id="KW-0472">Membrane</keyword>
<feature type="transmembrane region" description="Helical" evidence="6">
    <location>
        <begin position="107"/>
        <end position="128"/>
    </location>
</feature>
<dbReference type="AlphaFoldDB" id="A0A086JCC5"/>
<evidence type="ECO:0000256" key="6">
    <source>
        <dbReference type="SAM" id="Phobius"/>
    </source>
</evidence>
<feature type="region of interest" description="Disordered" evidence="5">
    <location>
        <begin position="1"/>
        <end position="22"/>
    </location>
</feature>
<name>A0A086JCC5_TOXGO</name>
<protein>
    <submittedName>
        <fullName evidence="7">COPI associated protein</fullName>
    </submittedName>
</protein>
<evidence type="ECO:0000256" key="2">
    <source>
        <dbReference type="ARBA" id="ARBA00022692"/>
    </source>
</evidence>
<dbReference type="PANTHER" id="PTHR28128">
    <property type="entry name" value="GOLGI APPARATUS MEMBRANE PROTEIN TVP15"/>
    <property type="match status" value="1"/>
</dbReference>
<gene>
    <name evidence="7" type="ORF">TGP89_267300</name>
</gene>
<feature type="transmembrane region" description="Helical" evidence="6">
    <location>
        <begin position="134"/>
        <end position="153"/>
    </location>
</feature>
<organism evidence="7 8">
    <name type="scientific">Toxoplasma gondii p89</name>
    <dbReference type="NCBI Taxonomy" id="943119"/>
    <lineage>
        <taxon>Eukaryota</taxon>
        <taxon>Sar</taxon>
        <taxon>Alveolata</taxon>
        <taxon>Apicomplexa</taxon>
        <taxon>Conoidasida</taxon>
        <taxon>Coccidia</taxon>
        <taxon>Eucoccidiorida</taxon>
        <taxon>Eimeriorina</taxon>
        <taxon>Sarcocystidae</taxon>
        <taxon>Toxoplasma</taxon>
    </lineage>
</organism>
<reference evidence="7 8" key="1">
    <citation type="submission" date="2014-03" db="EMBL/GenBank/DDBJ databases">
        <authorList>
            <person name="Sibley D."/>
            <person name="Venepally P."/>
            <person name="Karamycheva S."/>
            <person name="Hadjithomas M."/>
            <person name="Khan A."/>
            <person name="Brunk B."/>
            <person name="Roos D."/>
            <person name="Caler E."/>
            <person name="Lorenzi H."/>
        </authorList>
    </citation>
    <scope>NUCLEOTIDE SEQUENCE [LARGE SCALE GENOMIC DNA]</scope>
    <source>
        <strain evidence="8">p89</strain>
    </source>
</reference>